<organism evidence="2 3">
    <name type="scientific">Candidatus Vogelbacteria bacterium CG10_big_fil_rev_8_21_14_0_10_49_38</name>
    <dbReference type="NCBI Taxonomy" id="1975043"/>
    <lineage>
        <taxon>Bacteria</taxon>
        <taxon>Candidatus Vogeliibacteriota</taxon>
    </lineage>
</organism>
<evidence type="ECO:0000313" key="2">
    <source>
        <dbReference type="EMBL" id="PIR45723.1"/>
    </source>
</evidence>
<sequence length="138" mass="15356">MENLSSNALEAEIAALQQKIEEKKNLLEQENGIIEEVDEKKLLRDSVNEMFTPSRHTAALAPNVEQTSAVWTGEASYLDRLDGDSAARIKRLIDQLPQVGIAKTVVEAETDGPFVVDALHDLLVDRLYDELKSRGIIK</sequence>
<proteinExistence type="predicted"/>
<feature type="coiled-coil region" evidence="1">
    <location>
        <begin position="6"/>
        <end position="40"/>
    </location>
</feature>
<evidence type="ECO:0000313" key="3">
    <source>
        <dbReference type="Proteomes" id="UP000230431"/>
    </source>
</evidence>
<keyword evidence="1" id="KW-0175">Coiled coil</keyword>
<name>A0A2H0RGU3_9BACT</name>
<dbReference type="EMBL" id="PCYK01000030">
    <property type="protein sequence ID" value="PIR45723.1"/>
    <property type="molecule type" value="Genomic_DNA"/>
</dbReference>
<evidence type="ECO:0000256" key="1">
    <source>
        <dbReference type="SAM" id="Coils"/>
    </source>
</evidence>
<accession>A0A2H0RGU3</accession>
<gene>
    <name evidence="2" type="ORF">COV08_03615</name>
</gene>
<protein>
    <submittedName>
        <fullName evidence="2">Uncharacterized protein</fullName>
    </submittedName>
</protein>
<dbReference type="Proteomes" id="UP000230431">
    <property type="component" value="Unassembled WGS sequence"/>
</dbReference>
<dbReference type="AlphaFoldDB" id="A0A2H0RGU3"/>
<reference evidence="2 3" key="1">
    <citation type="submission" date="2017-09" db="EMBL/GenBank/DDBJ databases">
        <title>Depth-based differentiation of microbial function through sediment-hosted aquifers and enrichment of novel symbionts in the deep terrestrial subsurface.</title>
        <authorList>
            <person name="Probst A.J."/>
            <person name="Ladd B."/>
            <person name="Jarett J.K."/>
            <person name="Geller-Mcgrath D.E."/>
            <person name="Sieber C.M."/>
            <person name="Emerson J.B."/>
            <person name="Anantharaman K."/>
            <person name="Thomas B.C."/>
            <person name="Malmstrom R."/>
            <person name="Stieglmeier M."/>
            <person name="Klingl A."/>
            <person name="Woyke T."/>
            <person name="Ryan C.M."/>
            <person name="Banfield J.F."/>
        </authorList>
    </citation>
    <scope>NUCLEOTIDE SEQUENCE [LARGE SCALE GENOMIC DNA]</scope>
    <source>
        <strain evidence="2">CG10_big_fil_rev_8_21_14_0_10_49_38</strain>
    </source>
</reference>
<comment type="caution">
    <text evidence="2">The sequence shown here is derived from an EMBL/GenBank/DDBJ whole genome shotgun (WGS) entry which is preliminary data.</text>
</comment>